<feature type="signal peptide" evidence="2">
    <location>
        <begin position="1"/>
        <end position="32"/>
    </location>
</feature>
<keyword evidence="4" id="KW-1185">Reference proteome</keyword>
<feature type="chain" id="PRO_5045211584" evidence="2">
    <location>
        <begin position="33"/>
        <end position="203"/>
    </location>
</feature>
<dbReference type="SUPFAM" id="SSF53474">
    <property type="entry name" value="alpha/beta-Hydrolases"/>
    <property type="match status" value="1"/>
</dbReference>
<dbReference type="Gene3D" id="3.40.50.1820">
    <property type="entry name" value="alpha/beta hydrolase"/>
    <property type="match status" value="1"/>
</dbReference>
<gene>
    <name evidence="3" type="ORF">MWN34_12235</name>
</gene>
<name>A0ABT0DCI9_9HYPH</name>
<protein>
    <submittedName>
        <fullName evidence="3">Alpha/beta fold hydrolase</fullName>
    </submittedName>
</protein>
<dbReference type="GO" id="GO:0016787">
    <property type="term" value="F:hydrolase activity"/>
    <property type="evidence" value="ECO:0007669"/>
    <property type="project" value="UniProtKB-KW"/>
</dbReference>
<dbReference type="Proteomes" id="UP001203284">
    <property type="component" value="Unassembled WGS sequence"/>
</dbReference>
<feature type="region of interest" description="Disordered" evidence="1">
    <location>
        <begin position="184"/>
        <end position="203"/>
    </location>
</feature>
<evidence type="ECO:0000313" key="4">
    <source>
        <dbReference type="Proteomes" id="UP001203284"/>
    </source>
</evidence>
<organism evidence="3 4">
    <name type="scientific">Ancylobacter crimeensis</name>
    <dbReference type="NCBI Taxonomy" id="2579147"/>
    <lineage>
        <taxon>Bacteria</taxon>
        <taxon>Pseudomonadati</taxon>
        <taxon>Pseudomonadota</taxon>
        <taxon>Alphaproteobacteria</taxon>
        <taxon>Hyphomicrobiales</taxon>
        <taxon>Xanthobacteraceae</taxon>
        <taxon>Ancylobacter</taxon>
    </lineage>
</organism>
<dbReference type="EMBL" id="JALKCH010000007">
    <property type="protein sequence ID" value="MCK0197682.1"/>
    <property type="molecule type" value="Genomic_DNA"/>
</dbReference>
<proteinExistence type="predicted"/>
<keyword evidence="3" id="KW-0378">Hydrolase</keyword>
<evidence type="ECO:0000256" key="2">
    <source>
        <dbReference type="SAM" id="SignalP"/>
    </source>
</evidence>
<dbReference type="RefSeq" id="WP_247029578.1">
    <property type="nucleotide sequence ID" value="NZ_JALKCH010000007.1"/>
</dbReference>
<keyword evidence="2" id="KW-0732">Signal</keyword>
<comment type="caution">
    <text evidence="3">The sequence shown here is derived from an EMBL/GenBank/DDBJ whole genome shotgun (WGS) entry which is preliminary data.</text>
</comment>
<evidence type="ECO:0000313" key="3">
    <source>
        <dbReference type="EMBL" id="MCK0197682.1"/>
    </source>
</evidence>
<reference evidence="3 4" key="1">
    <citation type="submission" date="2022-04" db="EMBL/GenBank/DDBJ databases">
        <authorList>
            <person name="Grouzdev D.S."/>
            <person name="Pantiukh K.S."/>
            <person name="Krutkina M.S."/>
        </authorList>
    </citation>
    <scope>NUCLEOTIDE SEQUENCE [LARGE SCALE GENOMIC DNA]</scope>
    <source>
        <strain evidence="3 4">6x-1</strain>
    </source>
</reference>
<dbReference type="InterPro" id="IPR029058">
    <property type="entry name" value="AB_hydrolase_fold"/>
</dbReference>
<evidence type="ECO:0000256" key="1">
    <source>
        <dbReference type="SAM" id="MobiDB-lite"/>
    </source>
</evidence>
<accession>A0ABT0DCI9</accession>
<sequence>MRGDVNRKPALPSLCALIATAGFLVTSLPAVAQDRPTVLLLDGLGVYMENPYVGVSSLAGSLQRQGYRTVLDSHFMNRSAGEVPAVIIGHSMGGASALTFARRMVSAGQPAPLVITIDAGPVPLACVSECINIHGPGFPDVAGARNIDAWKSGANMVAHAMLATNPVVQQIVLDATARYIARHATRPDRAAQPAAPPSISRRG</sequence>